<feature type="transmembrane region" description="Helical" evidence="1">
    <location>
        <begin position="224"/>
        <end position="246"/>
    </location>
</feature>
<feature type="transmembrane region" description="Helical" evidence="1">
    <location>
        <begin position="121"/>
        <end position="147"/>
    </location>
</feature>
<sequence length="754" mass="85066">MPMGCTADGILDESKYSEPMPWIGIYVAVASAACAAAMAGDAFHGLRYKKLWFPCNFFSLNATTLALVAVATKLSVDLNSSMPRHGDQLAKLSSGAFVCTVMSNFMPSLGAMKPKDLAMNLMAWGIFVITVVVNIGIQLGTGVIYAFWEEHVAVVFVMIILLLLLVSSALSVPTTKSYFDLKYSKKYNKLEKRIDEFRPSLLEGLRDDLMTYWMMALTCSPQFVVGRSVTCTASGAFCLLSMVVYAEAMLRSYLLPRTFKFCNGESDYKWSTGLILVAQTIAILIGTIAPAFRWLMAIEFQCPKKLNNSCHNKCRVEDYWIQSLVRCKESPLDLRKRGRWVRKIAHSAKEMFLDFCIGMQRGIVGMSKLVRLVSLFWVRWILIGIKRIARCCHGETMESRGSCSSSMPEDLRCYILHLEGEEALMDYMMSCHFDVSDHWIKMGKKKEPKNLTELLRSWTPEQGFLEANRFDSDLVPSLDCENEPPNCWALPVVTLASIAMAVSSSETDHSLREQLMKCVEEAMVYVRFLEEKLDRDGILTNLRKAAQMVWVRVDLHYKWLDLDLIKMGEKRTPGNILKSLSTEAKQRYIQYKNKDVTISLAESPLKWPTKILAANSMYRICQSLLLLQTTENQELQNSNMIMFERLSQMIRGIVGACLTNLPHVICTLCHQSSIEERGKSVRLAITLLGKVGKILEIVSREPLPSGSGADRRLAHIDDWRALSEEKGNQLWNSCPAHKNNAPRGCSSGFYITIE</sequence>
<evidence type="ECO:0000256" key="1">
    <source>
        <dbReference type="SAM" id="Phobius"/>
    </source>
</evidence>
<protein>
    <submittedName>
        <fullName evidence="2">Uncharacterized protein</fullName>
    </submittedName>
</protein>
<feature type="transmembrane region" description="Helical" evidence="1">
    <location>
        <begin position="274"/>
        <end position="295"/>
    </location>
</feature>
<evidence type="ECO:0000313" key="3">
    <source>
        <dbReference type="Proteomes" id="UP000249390"/>
    </source>
</evidence>
<keyword evidence="1" id="KW-0812">Transmembrane</keyword>
<keyword evidence="3" id="KW-1185">Reference proteome</keyword>
<dbReference type="Proteomes" id="UP000249390">
    <property type="component" value="Unassembled WGS sequence"/>
</dbReference>
<keyword evidence="1" id="KW-1133">Transmembrane helix</keyword>
<dbReference type="EMBL" id="NQVE01000056">
    <property type="protein sequence ID" value="RAL50709.1"/>
    <property type="molecule type" value="Genomic_DNA"/>
</dbReference>
<dbReference type="PANTHER" id="PTHR35307:SF3">
    <property type="entry name" value="DUF4220 DOMAIN-CONTAINING PROTEIN"/>
    <property type="match status" value="1"/>
</dbReference>
<organism evidence="2 3">
    <name type="scientific">Cuscuta australis</name>
    <dbReference type="NCBI Taxonomy" id="267555"/>
    <lineage>
        <taxon>Eukaryota</taxon>
        <taxon>Viridiplantae</taxon>
        <taxon>Streptophyta</taxon>
        <taxon>Embryophyta</taxon>
        <taxon>Tracheophyta</taxon>
        <taxon>Spermatophyta</taxon>
        <taxon>Magnoliopsida</taxon>
        <taxon>eudicotyledons</taxon>
        <taxon>Gunneridae</taxon>
        <taxon>Pentapetalae</taxon>
        <taxon>asterids</taxon>
        <taxon>lamiids</taxon>
        <taxon>Solanales</taxon>
        <taxon>Convolvulaceae</taxon>
        <taxon>Cuscuteae</taxon>
        <taxon>Cuscuta</taxon>
        <taxon>Cuscuta subgen. Grammica</taxon>
        <taxon>Cuscuta sect. Cleistogrammica</taxon>
    </lineage>
</organism>
<reference evidence="2 3" key="1">
    <citation type="submission" date="2018-06" db="EMBL/GenBank/DDBJ databases">
        <title>The Genome of Cuscuta australis (Dodder) Provides Insight into the Evolution of Plant Parasitism.</title>
        <authorList>
            <person name="Liu H."/>
        </authorList>
    </citation>
    <scope>NUCLEOTIDE SEQUENCE [LARGE SCALE GENOMIC DNA]</scope>
    <source>
        <strain evidence="3">cv. Yunnan</strain>
        <tissue evidence="2">Vines</tissue>
    </source>
</reference>
<dbReference type="AlphaFoldDB" id="A0A328E260"/>
<feature type="transmembrane region" description="Helical" evidence="1">
    <location>
        <begin position="51"/>
        <end position="72"/>
    </location>
</feature>
<gene>
    <name evidence="2" type="ORF">DM860_015856</name>
</gene>
<proteinExistence type="predicted"/>
<comment type="caution">
    <text evidence="2">The sequence shown here is derived from an EMBL/GenBank/DDBJ whole genome shotgun (WGS) entry which is preliminary data.</text>
</comment>
<keyword evidence="1" id="KW-0472">Membrane</keyword>
<name>A0A328E260_9ASTE</name>
<evidence type="ECO:0000313" key="2">
    <source>
        <dbReference type="EMBL" id="RAL50709.1"/>
    </source>
</evidence>
<dbReference type="PANTHER" id="PTHR35307">
    <property type="entry name" value="PROTEIN, PUTATIVE-RELATED"/>
    <property type="match status" value="1"/>
</dbReference>
<feature type="transmembrane region" description="Helical" evidence="1">
    <location>
        <begin position="153"/>
        <end position="172"/>
    </location>
</feature>
<feature type="transmembrane region" description="Helical" evidence="1">
    <location>
        <begin position="20"/>
        <end position="39"/>
    </location>
</feature>
<accession>A0A328E260</accession>